<comment type="caution">
    <text evidence="1">The sequence shown here is derived from an EMBL/GenBank/DDBJ whole genome shotgun (WGS) entry which is preliminary data.</text>
</comment>
<gene>
    <name evidence="1" type="ORF">ACFSC0_20440</name>
</gene>
<protein>
    <submittedName>
        <fullName evidence="1">Uncharacterized protein</fullName>
    </submittedName>
</protein>
<sequence>MTVALDIVLETGETLPDVMEWASQRGIPYESGAPRGFWGGSTRRFTFKTAADAIAFKLRWSDEFEIVEVV</sequence>
<organism evidence="1 2">
    <name type="scientific">Phenylobacterium terrae</name>
    <dbReference type="NCBI Taxonomy" id="2665495"/>
    <lineage>
        <taxon>Bacteria</taxon>
        <taxon>Pseudomonadati</taxon>
        <taxon>Pseudomonadota</taxon>
        <taxon>Alphaproteobacteria</taxon>
        <taxon>Caulobacterales</taxon>
        <taxon>Caulobacteraceae</taxon>
        <taxon>Phenylobacterium</taxon>
    </lineage>
</organism>
<reference evidence="2" key="1">
    <citation type="journal article" date="2019" name="Int. J. Syst. Evol. Microbiol.">
        <title>The Global Catalogue of Microorganisms (GCM) 10K type strain sequencing project: providing services to taxonomists for standard genome sequencing and annotation.</title>
        <authorList>
            <consortium name="The Broad Institute Genomics Platform"/>
            <consortium name="The Broad Institute Genome Sequencing Center for Infectious Disease"/>
            <person name="Wu L."/>
            <person name="Ma J."/>
        </authorList>
    </citation>
    <scope>NUCLEOTIDE SEQUENCE [LARGE SCALE GENOMIC DNA]</scope>
    <source>
        <strain evidence="2">DFY28</strain>
    </source>
</reference>
<dbReference type="Proteomes" id="UP001597237">
    <property type="component" value="Unassembled WGS sequence"/>
</dbReference>
<name>A0ABW4N7C5_9CAUL</name>
<keyword evidence="2" id="KW-1185">Reference proteome</keyword>
<evidence type="ECO:0000313" key="1">
    <source>
        <dbReference type="EMBL" id="MFD1785773.1"/>
    </source>
</evidence>
<dbReference type="RefSeq" id="WP_377283352.1">
    <property type="nucleotide sequence ID" value="NZ_JBHRSI010000009.1"/>
</dbReference>
<dbReference type="EMBL" id="JBHUEY010000012">
    <property type="protein sequence ID" value="MFD1785773.1"/>
    <property type="molecule type" value="Genomic_DNA"/>
</dbReference>
<proteinExistence type="predicted"/>
<evidence type="ECO:0000313" key="2">
    <source>
        <dbReference type="Proteomes" id="UP001597237"/>
    </source>
</evidence>
<accession>A0ABW4N7C5</accession>